<evidence type="ECO:0000313" key="2">
    <source>
        <dbReference type="EMBL" id="KKU16932.1"/>
    </source>
</evidence>
<dbReference type="Pfam" id="PF07676">
    <property type="entry name" value="PD40"/>
    <property type="match status" value="1"/>
</dbReference>
<organism evidence="2 3">
    <name type="scientific">Candidatus Azambacteria bacterium GW2011_GWA2_45_90</name>
    <dbReference type="NCBI Taxonomy" id="1618614"/>
    <lineage>
        <taxon>Bacteria</taxon>
        <taxon>Candidatus Azamiibacteriota</taxon>
    </lineage>
</organism>
<keyword evidence="1" id="KW-0472">Membrane</keyword>
<evidence type="ECO:0000256" key="1">
    <source>
        <dbReference type="SAM" id="Phobius"/>
    </source>
</evidence>
<keyword evidence="1" id="KW-0812">Transmembrane</keyword>
<sequence>MTLTLDLKKILIISVAVLALILGVLLVYNFFFKAAPEAPAPPITEEPIPPGQPEQPFVSPTKKLNAISQVAVVSPTISADGQKVKYYSKENGNVFESKFNGTGLTRISSAVLPDILKILWSPDKNKVISVFKDAQTGVKKYYYNYQTGSSKPLNQSIKQAAWSPDGSKIAYQFFDETAVINNISASDPDGSDWKNVLPTRLRDLIIEWPKRDIIAFRTKPSGLAPSILYGVDPDNGKITNVLSHVFGLSVLWSPNGEKLIYSRTDENGKNLTLAFSDWKGETSKDVNISTFAEKCAWSQDNRTIFCAVPTILPDNAVLPDDYYKNILNISDEIWQMNLDTGEKTKIDLGQDIAIDANELILNSQEDYLLFINRKDGLLYSLRL</sequence>
<evidence type="ECO:0000313" key="3">
    <source>
        <dbReference type="Proteomes" id="UP000034644"/>
    </source>
</evidence>
<dbReference type="PATRIC" id="fig|1618614.3.peg.536"/>
<dbReference type="SUPFAM" id="SSF82171">
    <property type="entry name" value="DPP6 N-terminal domain-like"/>
    <property type="match status" value="1"/>
</dbReference>
<keyword evidence="1" id="KW-1133">Transmembrane helix</keyword>
<dbReference type="EMBL" id="LCLO01000045">
    <property type="protein sequence ID" value="KKU16932.1"/>
    <property type="molecule type" value="Genomic_DNA"/>
</dbReference>
<dbReference type="InterPro" id="IPR011042">
    <property type="entry name" value="6-blade_b-propeller_TolB-like"/>
</dbReference>
<dbReference type="Gene3D" id="2.120.10.30">
    <property type="entry name" value="TolB, C-terminal domain"/>
    <property type="match status" value="1"/>
</dbReference>
<gene>
    <name evidence="2" type="ORF">UX27_C0045G0010</name>
</gene>
<dbReference type="Proteomes" id="UP000034644">
    <property type="component" value="Unassembled WGS sequence"/>
</dbReference>
<dbReference type="AlphaFoldDB" id="A0A0G1N9B1"/>
<reference evidence="2 3" key="1">
    <citation type="journal article" date="2015" name="Nature">
        <title>rRNA introns, odd ribosomes, and small enigmatic genomes across a large radiation of phyla.</title>
        <authorList>
            <person name="Brown C.T."/>
            <person name="Hug L.A."/>
            <person name="Thomas B.C."/>
            <person name="Sharon I."/>
            <person name="Castelle C.J."/>
            <person name="Singh A."/>
            <person name="Wilkins M.J."/>
            <person name="Williams K.H."/>
            <person name="Banfield J.F."/>
        </authorList>
    </citation>
    <scope>NUCLEOTIDE SEQUENCE [LARGE SCALE GENOMIC DNA]</scope>
</reference>
<dbReference type="InterPro" id="IPR011659">
    <property type="entry name" value="WD40"/>
</dbReference>
<comment type="caution">
    <text evidence="2">The sequence shown here is derived from an EMBL/GenBank/DDBJ whole genome shotgun (WGS) entry which is preliminary data.</text>
</comment>
<proteinExistence type="predicted"/>
<name>A0A0G1N9B1_9BACT</name>
<feature type="transmembrane region" description="Helical" evidence="1">
    <location>
        <begin position="12"/>
        <end position="32"/>
    </location>
</feature>
<accession>A0A0G1N9B1</accession>
<protein>
    <submittedName>
        <fullName evidence="2">Uncharacterized protein</fullName>
    </submittedName>
</protein>